<evidence type="ECO:0000256" key="1">
    <source>
        <dbReference type="ARBA" id="ARBA00004377"/>
    </source>
</evidence>
<keyword evidence="2" id="KW-1003">Cell membrane</keyword>
<evidence type="ECO:0000256" key="6">
    <source>
        <dbReference type="ARBA" id="ARBA00022989"/>
    </source>
</evidence>
<keyword evidence="6 8" id="KW-1133">Transmembrane helix</keyword>
<evidence type="ECO:0000256" key="3">
    <source>
        <dbReference type="ARBA" id="ARBA00022481"/>
    </source>
</evidence>
<proteinExistence type="predicted"/>
<dbReference type="PANTHER" id="PTHR39583">
    <property type="entry name" value="TYPE II SECRETION SYSTEM PROTEIN J-RELATED"/>
    <property type="match status" value="1"/>
</dbReference>
<dbReference type="AlphaFoldDB" id="A0A5B8RXG3"/>
<name>A0A5B8RXG3_9BURK</name>
<dbReference type="InterPro" id="IPR045584">
    <property type="entry name" value="Pilin-like"/>
</dbReference>
<sequence>MKERAGPSPGGFTLVELLVAIAVLALLAVVSWRGLDAMVRAQQQTGAHTDAVLTLQTVLDQWETDLNAVQTLEHTTPIAWDGQLLRLTRRSPQAEDPGLRVVAWALRSVDGSDQWLRWQSPPVATAAQWQQAWDQAALWARTPSAQTRRGETVLLPLAGWQLFFYREGAWANALSSASAPRPVDGGAQPVATPAVTLPEGVRLQITLAPGGALSGQITRDWVNPTLGGNKS</sequence>
<dbReference type="Gene3D" id="3.30.700.10">
    <property type="entry name" value="Glycoprotein, Type 4 Pilin"/>
    <property type="match status" value="1"/>
</dbReference>
<keyword evidence="10" id="KW-1185">Reference proteome</keyword>
<dbReference type="InterPro" id="IPR012902">
    <property type="entry name" value="N_methyl_site"/>
</dbReference>
<evidence type="ECO:0000256" key="2">
    <source>
        <dbReference type="ARBA" id="ARBA00022475"/>
    </source>
</evidence>
<organism evidence="9 10">
    <name type="scientific">Comamonas flocculans</name>
    <dbReference type="NCBI Taxonomy" id="2597701"/>
    <lineage>
        <taxon>Bacteria</taxon>
        <taxon>Pseudomonadati</taxon>
        <taxon>Pseudomonadota</taxon>
        <taxon>Betaproteobacteria</taxon>
        <taxon>Burkholderiales</taxon>
        <taxon>Comamonadaceae</taxon>
        <taxon>Comamonas</taxon>
    </lineage>
</organism>
<keyword evidence="3" id="KW-0488">Methylation</keyword>
<evidence type="ECO:0000256" key="7">
    <source>
        <dbReference type="ARBA" id="ARBA00023136"/>
    </source>
</evidence>
<dbReference type="EMBL" id="CP042344">
    <property type="protein sequence ID" value="QEA13372.1"/>
    <property type="molecule type" value="Genomic_DNA"/>
</dbReference>
<dbReference type="InterPro" id="IPR051621">
    <property type="entry name" value="T2SS_protein_J"/>
</dbReference>
<gene>
    <name evidence="9" type="ORF">FOZ74_10200</name>
</gene>
<dbReference type="KEGG" id="cof:FOZ74_10200"/>
<protein>
    <submittedName>
        <fullName evidence="9">Prepilin-type N-terminal cleavage/methylation domain-containing protein</fullName>
    </submittedName>
</protein>
<dbReference type="RefSeq" id="WP_146912964.1">
    <property type="nucleotide sequence ID" value="NZ_CP042344.1"/>
</dbReference>
<keyword evidence="5 8" id="KW-0812">Transmembrane</keyword>
<dbReference type="Pfam" id="PF07963">
    <property type="entry name" value="N_methyl"/>
    <property type="match status" value="1"/>
</dbReference>
<dbReference type="Proteomes" id="UP000321199">
    <property type="component" value="Chromosome"/>
</dbReference>
<keyword evidence="7 8" id="KW-0472">Membrane</keyword>
<keyword evidence="4" id="KW-0997">Cell inner membrane</keyword>
<evidence type="ECO:0000256" key="5">
    <source>
        <dbReference type="ARBA" id="ARBA00022692"/>
    </source>
</evidence>
<dbReference type="OrthoDB" id="9151668at2"/>
<dbReference type="GO" id="GO:0005886">
    <property type="term" value="C:plasma membrane"/>
    <property type="evidence" value="ECO:0007669"/>
    <property type="project" value="UniProtKB-SubCell"/>
</dbReference>
<comment type="subcellular location">
    <subcellularLocation>
        <location evidence="1">Cell inner membrane</location>
        <topology evidence="1">Single-pass membrane protein</topology>
    </subcellularLocation>
</comment>
<evidence type="ECO:0000313" key="9">
    <source>
        <dbReference type="EMBL" id="QEA13372.1"/>
    </source>
</evidence>
<evidence type="ECO:0000256" key="4">
    <source>
        <dbReference type="ARBA" id="ARBA00022519"/>
    </source>
</evidence>
<dbReference type="PANTHER" id="PTHR39583:SF2">
    <property type="entry name" value="TYPE II SECRETION SYSTEM PROTEIN J"/>
    <property type="match status" value="1"/>
</dbReference>
<evidence type="ECO:0000256" key="8">
    <source>
        <dbReference type="SAM" id="Phobius"/>
    </source>
</evidence>
<dbReference type="SUPFAM" id="SSF54523">
    <property type="entry name" value="Pili subunits"/>
    <property type="match status" value="1"/>
</dbReference>
<reference evidence="9 10" key="1">
    <citation type="submission" date="2019-07" db="EMBL/GenBank/DDBJ databases">
        <title>Complete genome sequence of Comamonas sp. NLF 7-7 isolated from livestock.</title>
        <authorList>
            <person name="Kim D.H."/>
            <person name="Kim J.G."/>
        </authorList>
    </citation>
    <scope>NUCLEOTIDE SEQUENCE [LARGE SCALE GENOMIC DNA]</scope>
    <source>
        <strain evidence="9 10">NLF 7-7</strain>
    </source>
</reference>
<dbReference type="NCBIfam" id="TIGR02532">
    <property type="entry name" value="IV_pilin_GFxxxE"/>
    <property type="match status" value="1"/>
</dbReference>
<evidence type="ECO:0000313" key="10">
    <source>
        <dbReference type="Proteomes" id="UP000321199"/>
    </source>
</evidence>
<accession>A0A5B8RXG3</accession>
<feature type="transmembrane region" description="Helical" evidence="8">
    <location>
        <begin position="12"/>
        <end position="32"/>
    </location>
</feature>
<dbReference type="PROSITE" id="PS00409">
    <property type="entry name" value="PROKAR_NTER_METHYL"/>
    <property type="match status" value="1"/>
</dbReference>